<accession>A0A9D2P6C7</accession>
<reference evidence="3" key="1">
    <citation type="journal article" date="2021" name="PeerJ">
        <title>Extensive microbial diversity within the chicken gut microbiome revealed by metagenomics and culture.</title>
        <authorList>
            <person name="Gilroy R."/>
            <person name="Ravi A."/>
            <person name="Getino M."/>
            <person name="Pursley I."/>
            <person name="Horton D.L."/>
            <person name="Alikhan N.F."/>
            <person name="Baker D."/>
            <person name="Gharbi K."/>
            <person name="Hall N."/>
            <person name="Watson M."/>
            <person name="Adriaenssens E.M."/>
            <person name="Foster-Nyarko E."/>
            <person name="Jarju S."/>
            <person name="Secka A."/>
            <person name="Antonio M."/>
            <person name="Oren A."/>
            <person name="Chaudhuri R.R."/>
            <person name="La Ragione R."/>
            <person name="Hildebrand F."/>
            <person name="Pallen M.J."/>
        </authorList>
    </citation>
    <scope>NUCLEOTIDE SEQUENCE</scope>
    <source>
        <strain evidence="3">CHK165-2605</strain>
    </source>
</reference>
<gene>
    <name evidence="3" type="ORF">H9756_11175</name>
</gene>
<dbReference type="GO" id="GO:0042802">
    <property type="term" value="F:identical protein binding"/>
    <property type="evidence" value="ECO:0007669"/>
    <property type="project" value="TreeGrafter"/>
</dbReference>
<dbReference type="Gene3D" id="1.10.287.130">
    <property type="match status" value="1"/>
</dbReference>
<dbReference type="AlphaFoldDB" id="A0A9D2P6C7"/>
<sequence length="211" mass="23662">NYKMQAEINRLQTDYALQIDENLKILRSVRHDIKNHLIIIDGYAAQKKFEKIHEYISRIGDRFKDTAPIQTSSTAVSAILNEKSALAQQKNISCEITCDFLDLKVDDFTMITILGNLLDNAITAASKCADGWIRANLQQQDSLLTITIDNSHAEEIREKDGVFTSTKTGKPNIHGIGIKNVRKAVSDLRGQIDINYTGSTFHIGIVLPNYK</sequence>
<evidence type="ECO:0000259" key="1">
    <source>
        <dbReference type="Pfam" id="PF14501"/>
    </source>
</evidence>
<dbReference type="SUPFAM" id="SSF55874">
    <property type="entry name" value="ATPase domain of HSP90 chaperone/DNA topoisomerase II/histidine kinase"/>
    <property type="match status" value="1"/>
</dbReference>
<dbReference type="Pfam" id="PF14501">
    <property type="entry name" value="HATPase_c_5"/>
    <property type="match status" value="1"/>
</dbReference>
<feature type="domain" description="SpoOB alpha-helical" evidence="2">
    <location>
        <begin position="18"/>
        <end position="65"/>
    </location>
</feature>
<feature type="domain" description="Sensor histidine kinase NatK-like C-terminal" evidence="1">
    <location>
        <begin position="109"/>
        <end position="208"/>
    </location>
</feature>
<protein>
    <submittedName>
        <fullName evidence="3">GHKL domain-containing protein</fullName>
    </submittedName>
</protein>
<dbReference type="Gene3D" id="3.30.565.10">
    <property type="entry name" value="Histidine kinase-like ATPase, C-terminal domain"/>
    <property type="match status" value="1"/>
</dbReference>
<dbReference type="InterPro" id="IPR039506">
    <property type="entry name" value="SPOB_a"/>
</dbReference>
<organism evidence="3 4">
    <name type="scientific">Candidatus Mediterraneibacter gallistercoris</name>
    <dbReference type="NCBI Taxonomy" id="2838671"/>
    <lineage>
        <taxon>Bacteria</taxon>
        <taxon>Bacillati</taxon>
        <taxon>Bacillota</taxon>
        <taxon>Clostridia</taxon>
        <taxon>Lachnospirales</taxon>
        <taxon>Lachnospiraceae</taxon>
        <taxon>Mediterraneibacter</taxon>
    </lineage>
</organism>
<proteinExistence type="predicted"/>
<dbReference type="PANTHER" id="PTHR40448">
    <property type="entry name" value="TWO-COMPONENT SENSOR HISTIDINE KINASE"/>
    <property type="match status" value="1"/>
</dbReference>
<name>A0A9D2P6C7_9FIRM</name>
<dbReference type="Pfam" id="PF14689">
    <property type="entry name" value="SPOB_a"/>
    <property type="match status" value="1"/>
</dbReference>
<evidence type="ECO:0000259" key="2">
    <source>
        <dbReference type="Pfam" id="PF14689"/>
    </source>
</evidence>
<dbReference type="Proteomes" id="UP000823895">
    <property type="component" value="Unassembled WGS sequence"/>
</dbReference>
<comment type="caution">
    <text evidence="3">The sequence shown here is derived from an EMBL/GenBank/DDBJ whole genome shotgun (WGS) entry which is preliminary data.</text>
</comment>
<feature type="non-terminal residue" evidence="3">
    <location>
        <position position="1"/>
    </location>
</feature>
<dbReference type="InterPro" id="IPR032834">
    <property type="entry name" value="NatK-like_C"/>
</dbReference>
<dbReference type="CDD" id="cd16935">
    <property type="entry name" value="HATPase_AgrC-ComD-like"/>
    <property type="match status" value="1"/>
</dbReference>
<dbReference type="EMBL" id="DWWI01000232">
    <property type="protein sequence ID" value="HJC44216.1"/>
    <property type="molecule type" value="Genomic_DNA"/>
</dbReference>
<dbReference type="PANTHER" id="PTHR40448:SF1">
    <property type="entry name" value="TWO-COMPONENT SENSOR HISTIDINE KINASE"/>
    <property type="match status" value="1"/>
</dbReference>
<dbReference type="InterPro" id="IPR036890">
    <property type="entry name" value="HATPase_C_sf"/>
</dbReference>
<evidence type="ECO:0000313" key="4">
    <source>
        <dbReference type="Proteomes" id="UP000823895"/>
    </source>
</evidence>
<evidence type="ECO:0000313" key="3">
    <source>
        <dbReference type="EMBL" id="HJC44216.1"/>
    </source>
</evidence>
<reference evidence="3" key="2">
    <citation type="submission" date="2021-04" db="EMBL/GenBank/DDBJ databases">
        <authorList>
            <person name="Gilroy R."/>
        </authorList>
    </citation>
    <scope>NUCLEOTIDE SEQUENCE</scope>
    <source>
        <strain evidence="3">CHK165-2605</strain>
    </source>
</reference>